<sequence length="241" mass="25310">MTQTFPWAPGQDFPVPPAQSGVTAANLEFLGRQAQQTFDAIMRRVNDCCADHASMVSEVSARLDSCRNGIASILQSAVSLQQLDTPALRRQALMERGAPDTARAVACAEVARHCVALASATDKLLRVLDAGEDPAASGVDMLAPTILLGGSSAMSFMLSIAANVPVDVPYVEWFARSTEAMLAVMTCDVNADAMQGGGDARLRQCLPHARALSACCSALRRACESVATAPDMQPPAMAASE</sequence>
<protein>
    <submittedName>
        <fullName evidence="1">Uncharacterized protein</fullName>
    </submittedName>
</protein>
<dbReference type="AlphaFoldDB" id="A0A562B2L9"/>
<organism evidence="1 2">
    <name type="scientific">Cupriavidus gilardii J11</name>
    <dbReference type="NCBI Taxonomy" id="936133"/>
    <lineage>
        <taxon>Bacteria</taxon>
        <taxon>Pseudomonadati</taxon>
        <taxon>Pseudomonadota</taxon>
        <taxon>Betaproteobacteria</taxon>
        <taxon>Burkholderiales</taxon>
        <taxon>Burkholderiaceae</taxon>
        <taxon>Cupriavidus</taxon>
    </lineage>
</organism>
<proteinExistence type="predicted"/>
<dbReference type="Proteomes" id="UP000318141">
    <property type="component" value="Unassembled WGS sequence"/>
</dbReference>
<evidence type="ECO:0000313" key="1">
    <source>
        <dbReference type="EMBL" id="TWG79289.1"/>
    </source>
</evidence>
<evidence type="ECO:0000313" key="2">
    <source>
        <dbReference type="Proteomes" id="UP000318141"/>
    </source>
</evidence>
<name>A0A562B2L9_9BURK</name>
<keyword evidence="2" id="KW-1185">Reference proteome</keyword>
<gene>
    <name evidence="1" type="ORF">L602_000700001050</name>
</gene>
<comment type="caution">
    <text evidence="1">The sequence shown here is derived from an EMBL/GenBank/DDBJ whole genome shotgun (WGS) entry which is preliminary data.</text>
</comment>
<accession>A0A562B2L9</accession>
<reference evidence="1 2" key="1">
    <citation type="submission" date="2019-07" db="EMBL/GenBank/DDBJ databases">
        <title>Genome sequencing of lignin-degrading bacterial isolates.</title>
        <authorList>
            <person name="Gladden J."/>
        </authorList>
    </citation>
    <scope>NUCLEOTIDE SEQUENCE [LARGE SCALE GENOMIC DNA]</scope>
    <source>
        <strain evidence="1 2">J11</strain>
    </source>
</reference>
<dbReference type="EMBL" id="VLJN01000065">
    <property type="protein sequence ID" value="TWG79289.1"/>
    <property type="molecule type" value="Genomic_DNA"/>
</dbReference>